<organism evidence="3 4">
    <name type="scientific">Renibacterium salmoninarum (strain ATCC 33209 / DSM 20767 / JCM 11484 / NBRC 15589 / NCIMB 2235)</name>
    <dbReference type="NCBI Taxonomy" id="288705"/>
    <lineage>
        <taxon>Bacteria</taxon>
        <taxon>Bacillati</taxon>
        <taxon>Actinomycetota</taxon>
        <taxon>Actinomycetes</taxon>
        <taxon>Micrococcales</taxon>
        <taxon>Micrococcaceae</taxon>
        <taxon>Renibacterium</taxon>
    </lineage>
</organism>
<dbReference type="Pfam" id="PF21095">
    <property type="entry name" value="CarD_C"/>
    <property type="match status" value="1"/>
</dbReference>
<proteinExistence type="predicted"/>
<dbReference type="STRING" id="288705.RSal33209_0408"/>
<evidence type="ECO:0000256" key="1">
    <source>
        <dbReference type="SAM" id="MobiDB-lite"/>
    </source>
</evidence>
<evidence type="ECO:0000259" key="2">
    <source>
        <dbReference type="SMART" id="SM01058"/>
    </source>
</evidence>
<dbReference type="Proteomes" id="UP000002007">
    <property type="component" value="Chromosome"/>
</dbReference>
<dbReference type="Gene3D" id="2.40.10.170">
    <property type="match status" value="1"/>
</dbReference>
<keyword evidence="4" id="KW-1185">Reference proteome</keyword>
<dbReference type="Pfam" id="PF02559">
    <property type="entry name" value="CarD_TRCF_RID"/>
    <property type="match status" value="1"/>
</dbReference>
<sequence>MGSLLRRYVAAGGGTKQSCAQDGDRTQPAGKAQTPITRSEFHVHSPHINGSCRSMPGHSYGSGSFPTIAYPEIASGSTRQPRRIVSKHPRPSGCIFWLPRQEVVSTHFYARAGPDLREHPDLAAPSRPFRDKLGCGKGRIHMVFEIGETVVYPHHGAAKIEEIKMRTIKGEEKMYLKLKVAQGDLTIEVPAENVDLVGVRDVVGKEGLEHVFDVLRAEFTEEPTNWSRRYKANLEKLASGDVIKVAEVVRDLWRRDHDRGLSAGEKRMLAKARQILISELALAEKTDEEKAATVLDEVLAS</sequence>
<dbReference type="InterPro" id="IPR036101">
    <property type="entry name" value="CarD-like/TRCF_RID_sf"/>
</dbReference>
<dbReference type="InterPro" id="IPR042215">
    <property type="entry name" value="CarD-like_C"/>
</dbReference>
<dbReference type="PANTHER" id="PTHR38447">
    <property type="entry name" value="TRANSCRIPTION FACTOR YDEB-RELATED"/>
    <property type="match status" value="1"/>
</dbReference>
<dbReference type="eggNOG" id="COG1329">
    <property type="taxonomic scope" value="Bacteria"/>
</dbReference>
<feature type="region of interest" description="Disordered" evidence="1">
    <location>
        <begin position="14"/>
        <end position="36"/>
    </location>
</feature>
<evidence type="ECO:0000313" key="4">
    <source>
        <dbReference type="Proteomes" id="UP000002007"/>
    </source>
</evidence>
<dbReference type="EMBL" id="CP000910">
    <property type="protein sequence ID" value="ABY22162.1"/>
    <property type="molecule type" value="Genomic_DNA"/>
</dbReference>
<name>A9WLY1_RENSM</name>
<feature type="domain" description="CarD-like/TRCF RNAP-interacting" evidence="2">
    <location>
        <begin position="143"/>
        <end position="253"/>
    </location>
</feature>
<dbReference type="GO" id="GO:0009303">
    <property type="term" value="P:rRNA transcription"/>
    <property type="evidence" value="ECO:0007669"/>
    <property type="project" value="TreeGrafter"/>
</dbReference>
<dbReference type="PANTHER" id="PTHR38447:SF1">
    <property type="entry name" value="RNA POLYMERASE-BINDING TRANSCRIPTION FACTOR CARD"/>
    <property type="match status" value="1"/>
</dbReference>
<evidence type="ECO:0000313" key="3">
    <source>
        <dbReference type="EMBL" id="ABY22162.1"/>
    </source>
</evidence>
<dbReference type="SUPFAM" id="SSF141259">
    <property type="entry name" value="CarD-like"/>
    <property type="match status" value="1"/>
</dbReference>
<gene>
    <name evidence="3" type="ordered locus">RSal33209_0408</name>
</gene>
<protein>
    <submittedName>
        <fullName evidence="3">Transcriptional regulator</fullName>
    </submittedName>
</protein>
<dbReference type="InterPro" id="IPR003711">
    <property type="entry name" value="CarD-like/TRCF_RID"/>
</dbReference>
<dbReference type="HOGENOM" id="CLU_924001_0_0_11"/>
<dbReference type="KEGG" id="rsa:RSal33209_0408"/>
<dbReference type="SMART" id="SM01058">
    <property type="entry name" value="CarD_TRCF"/>
    <property type="match status" value="1"/>
</dbReference>
<dbReference type="InterPro" id="IPR052531">
    <property type="entry name" value="CarD-like_regulator"/>
</dbReference>
<dbReference type="Gene3D" id="1.20.58.1290">
    <property type="entry name" value="CarD-like, C-terminal domain"/>
    <property type="match status" value="1"/>
</dbReference>
<reference evidence="4" key="1">
    <citation type="journal article" date="2008" name="J. Bacteriol.">
        <title>Genome sequence of the fish pathogen Renibacterium salmoninarum suggests reductive evolution away from an environmental Arthrobacter ancestor.</title>
        <authorList>
            <person name="Wiens G.D."/>
            <person name="Rockey D.D."/>
            <person name="Wu Z."/>
            <person name="Chang J."/>
            <person name="Levy R."/>
            <person name="Crane S."/>
            <person name="Chen D.S."/>
            <person name="Capri G.R."/>
            <person name="Burnett J.R."/>
            <person name="Sudheesh P.S."/>
            <person name="Schipma M.J."/>
            <person name="Burd H."/>
            <person name="Bhattacharyya A."/>
            <person name="Rhodes L.D."/>
            <person name="Kaul R."/>
            <person name="Strom M.S."/>
        </authorList>
    </citation>
    <scope>NUCLEOTIDE SEQUENCE [LARGE SCALE GENOMIC DNA]</scope>
    <source>
        <strain evidence="4">ATCC 33209 / DSM 20767 / JCM 11484 / NBRC 15589 / NCIMB 2235</strain>
    </source>
</reference>
<dbReference type="InterPro" id="IPR048792">
    <property type="entry name" value="CarD_C"/>
</dbReference>
<accession>A9WLY1</accession>
<dbReference type="AlphaFoldDB" id="A9WLY1"/>